<sequence length="92" mass="10519">MDDQHDTARQDSWTSCQEDMRDNVELYAELKTWLPTGLLKNDLQAEYGEKYINASADRAICPDLQFCYRRGQATTAMTPGKERSQTRGVPCL</sequence>
<accession>A0AAD7RV59</accession>
<name>A0AAD7RV59_9TELE</name>
<gene>
    <name evidence="1" type="ORF">AAFF_G00118080</name>
</gene>
<reference evidence="1" key="1">
    <citation type="journal article" date="2023" name="Science">
        <title>Genome structures resolve the early diversification of teleost fishes.</title>
        <authorList>
            <person name="Parey E."/>
            <person name="Louis A."/>
            <person name="Montfort J."/>
            <person name="Bouchez O."/>
            <person name="Roques C."/>
            <person name="Iampietro C."/>
            <person name="Lluch J."/>
            <person name="Castinel A."/>
            <person name="Donnadieu C."/>
            <person name="Desvignes T."/>
            <person name="Floi Bucao C."/>
            <person name="Jouanno E."/>
            <person name="Wen M."/>
            <person name="Mejri S."/>
            <person name="Dirks R."/>
            <person name="Jansen H."/>
            <person name="Henkel C."/>
            <person name="Chen W.J."/>
            <person name="Zahm M."/>
            <person name="Cabau C."/>
            <person name="Klopp C."/>
            <person name="Thompson A.W."/>
            <person name="Robinson-Rechavi M."/>
            <person name="Braasch I."/>
            <person name="Lecointre G."/>
            <person name="Bobe J."/>
            <person name="Postlethwait J.H."/>
            <person name="Berthelot C."/>
            <person name="Roest Crollius H."/>
            <person name="Guiguen Y."/>
        </authorList>
    </citation>
    <scope>NUCLEOTIDE SEQUENCE</scope>
    <source>
        <strain evidence="1">NC1722</strain>
    </source>
</reference>
<comment type="caution">
    <text evidence="1">The sequence shown here is derived from an EMBL/GenBank/DDBJ whole genome shotgun (WGS) entry which is preliminary data.</text>
</comment>
<organism evidence="1 2">
    <name type="scientific">Aldrovandia affinis</name>
    <dbReference type="NCBI Taxonomy" id="143900"/>
    <lineage>
        <taxon>Eukaryota</taxon>
        <taxon>Metazoa</taxon>
        <taxon>Chordata</taxon>
        <taxon>Craniata</taxon>
        <taxon>Vertebrata</taxon>
        <taxon>Euteleostomi</taxon>
        <taxon>Actinopterygii</taxon>
        <taxon>Neopterygii</taxon>
        <taxon>Teleostei</taxon>
        <taxon>Notacanthiformes</taxon>
        <taxon>Halosauridae</taxon>
        <taxon>Aldrovandia</taxon>
    </lineage>
</organism>
<dbReference type="EMBL" id="JAINUG010000180">
    <property type="protein sequence ID" value="KAJ8389571.1"/>
    <property type="molecule type" value="Genomic_DNA"/>
</dbReference>
<dbReference type="Proteomes" id="UP001221898">
    <property type="component" value="Unassembled WGS sequence"/>
</dbReference>
<evidence type="ECO:0000313" key="2">
    <source>
        <dbReference type="Proteomes" id="UP001221898"/>
    </source>
</evidence>
<evidence type="ECO:0000313" key="1">
    <source>
        <dbReference type="EMBL" id="KAJ8389571.1"/>
    </source>
</evidence>
<dbReference type="AlphaFoldDB" id="A0AAD7RV59"/>
<keyword evidence="2" id="KW-1185">Reference proteome</keyword>
<proteinExistence type="predicted"/>
<protein>
    <submittedName>
        <fullName evidence="1">Uncharacterized protein</fullName>
    </submittedName>
</protein>